<feature type="compositionally biased region" description="Basic and acidic residues" evidence="7">
    <location>
        <begin position="184"/>
        <end position="226"/>
    </location>
</feature>
<dbReference type="PROSITE" id="PS50011">
    <property type="entry name" value="PROTEIN_KINASE_DOM"/>
    <property type="match status" value="1"/>
</dbReference>
<dbReference type="Pfam" id="PF00702">
    <property type="entry name" value="Hydrolase"/>
    <property type="match status" value="1"/>
</dbReference>
<evidence type="ECO:0000313" key="11">
    <source>
        <dbReference type="Proteomes" id="UP000645555"/>
    </source>
</evidence>
<protein>
    <recommendedName>
        <fullName evidence="12">Serine/threonine protein kinase</fullName>
    </recommendedName>
</protein>
<evidence type="ECO:0000256" key="5">
    <source>
        <dbReference type="ARBA" id="ARBA00023163"/>
    </source>
</evidence>
<accession>A0A918U3R3</accession>
<gene>
    <name evidence="10" type="ORF">GCM10010515_62220</name>
</gene>
<comment type="caution">
    <text evidence="10">The sequence shown here is derived from an EMBL/GenBank/DDBJ whole genome shotgun (WGS) entry which is preliminary data.</text>
</comment>
<keyword evidence="3" id="KW-0805">Transcription regulation</keyword>
<dbReference type="GO" id="GO:0006355">
    <property type="term" value="P:regulation of DNA-templated transcription"/>
    <property type="evidence" value="ECO:0007669"/>
    <property type="project" value="InterPro"/>
</dbReference>
<name>A0A918U3R3_9ACTN</name>
<dbReference type="SMART" id="SM00862">
    <property type="entry name" value="Trans_reg_C"/>
    <property type="match status" value="1"/>
</dbReference>
<evidence type="ECO:0000256" key="6">
    <source>
        <dbReference type="PROSITE-ProRule" id="PRU01091"/>
    </source>
</evidence>
<evidence type="ECO:0000256" key="3">
    <source>
        <dbReference type="ARBA" id="ARBA00023015"/>
    </source>
</evidence>
<reference evidence="10" key="1">
    <citation type="journal article" date="2014" name="Int. J. Syst. Evol. Microbiol.">
        <title>Complete genome sequence of Corynebacterium casei LMG S-19264T (=DSM 44701T), isolated from a smear-ripened cheese.</title>
        <authorList>
            <consortium name="US DOE Joint Genome Institute (JGI-PGF)"/>
            <person name="Walter F."/>
            <person name="Albersmeier A."/>
            <person name="Kalinowski J."/>
            <person name="Ruckert C."/>
        </authorList>
    </citation>
    <scope>NUCLEOTIDE SEQUENCE</scope>
    <source>
        <strain evidence="10">JCM 4956</strain>
    </source>
</reference>
<dbReference type="SUPFAM" id="SSF48452">
    <property type="entry name" value="TPR-like"/>
    <property type="match status" value="1"/>
</dbReference>
<dbReference type="GO" id="GO:0003677">
    <property type="term" value="F:DNA binding"/>
    <property type="evidence" value="ECO:0007669"/>
    <property type="project" value="UniProtKB-UniRule"/>
</dbReference>
<evidence type="ECO:0000256" key="2">
    <source>
        <dbReference type="ARBA" id="ARBA00023012"/>
    </source>
</evidence>
<dbReference type="InterPro" id="IPR051677">
    <property type="entry name" value="AfsR-DnrI-RedD_regulator"/>
</dbReference>
<feature type="region of interest" description="Disordered" evidence="7">
    <location>
        <begin position="140"/>
        <end position="238"/>
    </location>
</feature>
<feature type="DNA-binding region" description="OmpR/PhoB-type" evidence="6">
    <location>
        <begin position="859"/>
        <end position="956"/>
    </location>
</feature>
<dbReference type="InterPro" id="IPR023214">
    <property type="entry name" value="HAD_sf"/>
</dbReference>
<feature type="region of interest" description="Disordered" evidence="7">
    <location>
        <begin position="1"/>
        <end position="100"/>
    </location>
</feature>
<dbReference type="SUPFAM" id="SSF56112">
    <property type="entry name" value="Protein kinase-like (PK-like)"/>
    <property type="match status" value="1"/>
</dbReference>
<keyword evidence="5" id="KW-0804">Transcription</keyword>
<comment type="similarity">
    <text evidence="1">Belongs to the AfsR/DnrI/RedD regulatory family.</text>
</comment>
<dbReference type="InterPro" id="IPR011009">
    <property type="entry name" value="Kinase-like_dom_sf"/>
</dbReference>
<dbReference type="SMART" id="SM01043">
    <property type="entry name" value="BTAD"/>
    <property type="match status" value="1"/>
</dbReference>
<keyword evidence="4 6" id="KW-0238">DNA-binding</keyword>
<dbReference type="Pfam" id="PF03704">
    <property type="entry name" value="BTAD"/>
    <property type="match status" value="1"/>
</dbReference>
<evidence type="ECO:0008006" key="12">
    <source>
        <dbReference type="Google" id="ProtNLM"/>
    </source>
</evidence>
<dbReference type="CDD" id="cd15831">
    <property type="entry name" value="BTAD"/>
    <property type="match status" value="1"/>
</dbReference>
<dbReference type="GO" id="GO:0005524">
    <property type="term" value="F:ATP binding"/>
    <property type="evidence" value="ECO:0007669"/>
    <property type="project" value="InterPro"/>
</dbReference>
<evidence type="ECO:0000256" key="4">
    <source>
        <dbReference type="ARBA" id="ARBA00023125"/>
    </source>
</evidence>
<dbReference type="PROSITE" id="PS51755">
    <property type="entry name" value="OMPR_PHOB"/>
    <property type="match status" value="1"/>
</dbReference>
<dbReference type="Pfam" id="PF00069">
    <property type="entry name" value="Pkinase"/>
    <property type="match status" value="1"/>
</dbReference>
<organism evidence="10 11">
    <name type="scientific">Streptomyces fructofermentans</name>
    <dbReference type="NCBI Taxonomy" id="152141"/>
    <lineage>
        <taxon>Bacteria</taxon>
        <taxon>Bacillati</taxon>
        <taxon>Actinomycetota</taxon>
        <taxon>Actinomycetes</taxon>
        <taxon>Kitasatosporales</taxon>
        <taxon>Streptomycetaceae</taxon>
        <taxon>Streptomyces</taxon>
    </lineage>
</organism>
<dbReference type="InterPro" id="IPR011990">
    <property type="entry name" value="TPR-like_helical_dom_sf"/>
</dbReference>
<feature type="domain" description="Protein kinase" evidence="8">
    <location>
        <begin position="650"/>
        <end position="940"/>
    </location>
</feature>
<dbReference type="Gene3D" id="3.40.50.1000">
    <property type="entry name" value="HAD superfamily/HAD-like"/>
    <property type="match status" value="1"/>
</dbReference>
<reference evidence="10" key="2">
    <citation type="submission" date="2020-09" db="EMBL/GenBank/DDBJ databases">
        <authorList>
            <person name="Sun Q."/>
            <person name="Ohkuma M."/>
        </authorList>
    </citation>
    <scope>NUCLEOTIDE SEQUENCE</scope>
    <source>
        <strain evidence="10">JCM 4956</strain>
    </source>
</reference>
<evidence type="ECO:0000256" key="1">
    <source>
        <dbReference type="ARBA" id="ARBA00005820"/>
    </source>
</evidence>
<dbReference type="PANTHER" id="PTHR35807:SF1">
    <property type="entry name" value="TRANSCRIPTIONAL REGULATOR REDD"/>
    <property type="match status" value="1"/>
</dbReference>
<proteinExistence type="inferred from homology"/>
<feature type="region of interest" description="Disordered" evidence="7">
    <location>
        <begin position="1164"/>
        <end position="1185"/>
    </location>
</feature>
<dbReference type="PANTHER" id="PTHR35807">
    <property type="entry name" value="TRANSCRIPTIONAL REGULATOR REDD-RELATED"/>
    <property type="match status" value="1"/>
</dbReference>
<dbReference type="GO" id="GO:0000160">
    <property type="term" value="P:phosphorelay signal transduction system"/>
    <property type="evidence" value="ECO:0007669"/>
    <property type="project" value="UniProtKB-KW"/>
</dbReference>
<dbReference type="Gene3D" id="1.10.10.10">
    <property type="entry name" value="Winged helix-like DNA-binding domain superfamily/Winged helix DNA-binding domain"/>
    <property type="match status" value="1"/>
</dbReference>
<dbReference type="Gene3D" id="3.30.200.20">
    <property type="entry name" value="Phosphorylase Kinase, domain 1"/>
    <property type="match status" value="1"/>
</dbReference>
<feature type="compositionally biased region" description="Pro residues" evidence="7">
    <location>
        <begin position="147"/>
        <end position="177"/>
    </location>
</feature>
<dbReference type="InterPro" id="IPR005158">
    <property type="entry name" value="BTAD"/>
</dbReference>
<keyword evidence="2" id="KW-0902">Two-component regulatory system</keyword>
<dbReference type="SUPFAM" id="SSF46894">
    <property type="entry name" value="C-terminal effector domain of the bipartite response regulators"/>
    <property type="match status" value="1"/>
</dbReference>
<evidence type="ECO:0000259" key="8">
    <source>
        <dbReference type="PROSITE" id="PS50011"/>
    </source>
</evidence>
<feature type="compositionally biased region" description="Pro residues" evidence="7">
    <location>
        <begin position="1168"/>
        <end position="1185"/>
    </location>
</feature>
<dbReference type="GO" id="GO:0004672">
    <property type="term" value="F:protein kinase activity"/>
    <property type="evidence" value="ECO:0007669"/>
    <property type="project" value="InterPro"/>
</dbReference>
<evidence type="ECO:0000259" key="9">
    <source>
        <dbReference type="PROSITE" id="PS51755"/>
    </source>
</evidence>
<dbReference type="InterPro" id="IPR001867">
    <property type="entry name" value="OmpR/PhoB-type_DNA-bd"/>
</dbReference>
<feature type="domain" description="OmpR/PhoB-type" evidence="9">
    <location>
        <begin position="859"/>
        <end position="956"/>
    </location>
</feature>
<dbReference type="NCBIfam" id="NF041121">
    <property type="entry name" value="SAV_2336_NTERM"/>
    <property type="match status" value="1"/>
</dbReference>
<evidence type="ECO:0000256" key="7">
    <source>
        <dbReference type="SAM" id="MobiDB-lite"/>
    </source>
</evidence>
<dbReference type="InterPro" id="IPR047738">
    <property type="entry name" value="SAV_2336-like_N"/>
</dbReference>
<dbReference type="Gene3D" id="1.10.510.10">
    <property type="entry name" value="Transferase(Phosphotransferase) domain 1"/>
    <property type="match status" value="1"/>
</dbReference>
<sequence>MPSEPGGPSGPGPTDPGPTDRGQSDRGPTDPGPTGRGPDTGRDRGPGPGAGPGAGRNAVAGAVGERDPGAGPGPGRSPGAGPGSPAAGSAGGAGAPAEPGAGVARLTRVLAGARGAGGEGPGPAPAELAELLWLAGHMKAPAEHGPAVPPAPPAPGAPPPADGPETPPGPGSTPPGHGPAAPQDVRDPRGSQDAHDSRAPRDRADPSGRPDRRVPLRLPGTRDPRGRGGPYSSLLAPAPPMLPHPLALQRSLRPLKRRVPAPRGRELDETATAHRIARLGAAPQWWLPVLRPLTERWLTLHLVHDTGPTMPVWAPLLRELRAALAQSGIFRTVETHRLETDGTVRRPGSQEAYADGRTVTLVVSDCVGPQWRDGRAGGRWYATLRRWAARMPVALVQPLPERLWRTTALPVTTARISAPSPAAPNSAYTVDAYAVDDPPPGTLPLPVLEPSAPWLANWSALVAGGSGLPGAIGLLDTAPPPAPVDAAGRGDVERLSPEELLLRFRSLASPEAFRLAGHLAVGPPELPVMRLVQAAIEKYPRPQHLAEVILSGALTAVPGRAGAYAFRPGVRELLLRTLPRTAHGRTSELLARVGASIDARAGMAAGDFRVAVPGAGGLSAEGEPFAAVREESVRRMGGSPPGPGLVLGRYRLVRRLGRGRQVVLAQDTRVDRLVAVYAYTGVDPERFLRDARALAEVGHPNVPTVHDFGVEGATAHLVTEFVEGLSVAELTAEGGFQLPFALLAPLARQVAQALDAVHARGLTHGGFTPNGLLVRPDGTVKITHFALGAASARDATDDLAGFGHLLKELAEGEPGGELGGVPSRFRPLFGDAVTPLTSADPAARRRGQDLLLSPSYAQALEAVAADRYRYRLLGPVRISRGGDALRARPPREQALLAMLLLRQGRTVTHEELTLGLWGRTPPQRAARLLAGYAAGLRSALGPGVVATTSGGYALHAGPHCVDVDRCDGLVARARSHRDAGDPVSARAAVQDALSLWAGDPVDGVPGPAAETTRGRLRALRLTLCVLRAELDLENGDARRAGDDLGDLLRAHPGREDMRRLHLLALRAQGRVAEALDSYEAYEARQKGRRGEPDPVLRELGRTLRDLPRPAARRATAAPATAAAVLAGSSHVLIGFDGPLVRLYTRATERQAVGELTALLTELTGPGAGPDPAPVPSGGTPFPPPEGRSNPLDLLRAFADRPQGADLRRRLNRIEERAVAGAAATPFSDALITTLGALGRRVAVVSDNAPSAVWKYLQAHGRLTGLVTGGVHGRTEDLTRLMPDPDCLLRALEGLGAAPSDAVLVGASVAELAAADAIGLRFLGYTRSERHRQRLVRAGCTLTTSSWAPLLRALPHT</sequence>
<dbReference type="InterPro" id="IPR016032">
    <property type="entry name" value="Sig_transdc_resp-reg_C-effctor"/>
</dbReference>
<dbReference type="SMART" id="SM00220">
    <property type="entry name" value="S_TKc"/>
    <property type="match status" value="1"/>
</dbReference>
<feature type="compositionally biased region" description="Gly residues" evidence="7">
    <location>
        <begin position="70"/>
        <end position="82"/>
    </location>
</feature>
<dbReference type="InterPro" id="IPR036412">
    <property type="entry name" value="HAD-like_sf"/>
</dbReference>
<dbReference type="SUPFAM" id="SSF56784">
    <property type="entry name" value="HAD-like"/>
    <property type="match status" value="1"/>
</dbReference>
<dbReference type="Gene3D" id="1.25.40.10">
    <property type="entry name" value="Tetratricopeptide repeat domain"/>
    <property type="match status" value="1"/>
</dbReference>
<dbReference type="EMBL" id="BMWD01000027">
    <property type="protein sequence ID" value="GGX86300.1"/>
    <property type="molecule type" value="Genomic_DNA"/>
</dbReference>
<dbReference type="Proteomes" id="UP000645555">
    <property type="component" value="Unassembled WGS sequence"/>
</dbReference>
<keyword evidence="11" id="KW-1185">Reference proteome</keyword>
<dbReference type="InterPro" id="IPR000719">
    <property type="entry name" value="Prot_kinase_dom"/>
</dbReference>
<evidence type="ECO:0000313" key="10">
    <source>
        <dbReference type="EMBL" id="GGX86300.1"/>
    </source>
</evidence>
<dbReference type="InterPro" id="IPR036388">
    <property type="entry name" value="WH-like_DNA-bd_sf"/>
</dbReference>